<dbReference type="PANTHER" id="PTHR43591:SF108">
    <property type="entry name" value="S-ADENOSYL-L-METHIONINE-DEPENDENT METHYLTRANSFERASE"/>
    <property type="match status" value="1"/>
</dbReference>
<dbReference type="SUPFAM" id="SSF53335">
    <property type="entry name" value="S-adenosyl-L-methionine-dependent methyltransferases"/>
    <property type="match status" value="1"/>
</dbReference>
<sequence length="259" mass="28713">MDTDVQQQIDWAGWLRRWDAQQEGYVPEREARFTAMFDALEALLPPSFVALDLASGPGSLSRRLLARFPEARAVAVDMDPVMLAVGRGALGTVDGRLRWVEADLATPDWLAALGETRVDAVLSSTALHWMWPEPLLRLYRELSVLLPPGGLLLNGDHLAFSAALPTFARLSEHVLEQQWTDAAFAARGIETAEQWWEAFGAEPAFAPLLEARAKMLAGKQRQETPPGFDLHVAALREAGFREVGTIWQSMSDRVLMAVR</sequence>
<gene>
    <name evidence="2" type="ORF">Ani05nite_52200</name>
</gene>
<name>A0A919JJG7_9ACTN</name>
<dbReference type="PANTHER" id="PTHR43591">
    <property type="entry name" value="METHYLTRANSFERASE"/>
    <property type="match status" value="1"/>
</dbReference>
<dbReference type="Proteomes" id="UP000647172">
    <property type="component" value="Unassembled WGS sequence"/>
</dbReference>
<evidence type="ECO:0000259" key="1">
    <source>
        <dbReference type="Pfam" id="PF13649"/>
    </source>
</evidence>
<reference evidence="2" key="1">
    <citation type="submission" date="2021-01" db="EMBL/GenBank/DDBJ databases">
        <title>Whole genome shotgun sequence of Actinoplanes nipponensis NBRC 14063.</title>
        <authorList>
            <person name="Komaki H."/>
            <person name="Tamura T."/>
        </authorList>
    </citation>
    <scope>NUCLEOTIDE SEQUENCE</scope>
    <source>
        <strain evidence="2">NBRC 14063</strain>
    </source>
</reference>
<comment type="caution">
    <text evidence="2">The sequence shown here is derived from an EMBL/GenBank/DDBJ whole genome shotgun (WGS) entry which is preliminary data.</text>
</comment>
<keyword evidence="3" id="KW-1185">Reference proteome</keyword>
<dbReference type="AlphaFoldDB" id="A0A919JJG7"/>
<dbReference type="RefSeq" id="WP_203772448.1">
    <property type="nucleotide sequence ID" value="NZ_BAAAYJ010000097.1"/>
</dbReference>
<dbReference type="EMBL" id="BOMQ01000061">
    <property type="protein sequence ID" value="GIE51686.1"/>
    <property type="molecule type" value="Genomic_DNA"/>
</dbReference>
<dbReference type="InterPro" id="IPR041698">
    <property type="entry name" value="Methyltransf_25"/>
</dbReference>
<protein>
    <recommendedName>
        <fullName evidence="1">Methyltransferase domain-containing protein</fullName>
    </recommendedName>
</protein>
<proteinExistence type="predicted"/>
<accession>A0A919JJG7</accession>
<evidence type="ECO:0000313" key="2">
    <source>
        <dbReference type="EMBL" id="GIE51686.1"/>
    </source>
</evidence>
<dbReference type="Gene3D" id="3.40.50.150">
    <property type="entry name" value="Vaccinia Virus protein VP39"/>
    <property type="match status" value="1"/>
</dbReference>
<dbReference type="Pfam" id="PF13649">
    <property type="entry name" value="Methyltransf_25"/>
    <property type="match status" value="1"/>
</dbReference>
<dbReference type="CDD" id="cd02440">
    <property type="entry name" value="AdoMet_MTases"/>
    <property type="match status" value="1"/>
</dbReference>
<feature type="domain" description="Methyltransferase" evidence="1">
    <location>
        <begin position="51"/>
        <end position="150"/>
    </location>
</feature>
<evidence type="ECO:0000313" key="3">
    <source>
        <dbReference type="Proteomes" id="UP000647172"/>
    </source>
</evidence>
<dbReference type="InterPro" id="IPR029063">
    <property type="entry name" value="SAM-dependent_MTases_sf"/>
</dbReference>
<organism evidence="2 3">
    <name type="scientific">Actinoplanes nipponensis</name>
    <dbReference type="NCBI Taxonomy" id="135950"/>
    <lineage>
        <taxon>Bacteria</taxon>
        <taxon>Bacillati</taxon>
        <taxon>Actinomycetota</taxon>
        <taxon>Actinomycetes</taxon>
        <taxon>Micromonosporales</taxon>
        <taxon>Micromonosporaceae</taxon>
        <taxon>Actinoplanes</taxon>
    </lineage>
</organism>